<organism evidence="7 8">
    <name type="scientific">Cephalotrichum gorgonifer</name>
    <dbReference type="NCBI Taxonomy" id="2041049"/>
    <lineage>
        <taxon>Eukaryota</taxon>
        <taxon>Fungi</taxon>
        <taxon>Dikarya</taxon>
        <taxon>Ascomycota</taxon>
        <taxon>Pezizomycotina</taxon>
        <taxon>Sordariomycetes</taxon>
        <taxon>Hypocreomycetidae</taxon>
        <taxon>Microascales</taxon>
        <taxon>Microascaceae</taxon>
        <taxon>Cephalotrichum</taxon>
    </lineage>
</organism>
<dbReference type="AlphaFoldDB" id="A0AAE8MY61"/>
<dbReference type="SUPFAM" id="SSF57701">
    <property type="entry name" value="Zn2/Cys6 DNA-binding domain"/>
    <property type="match status" value="1"/>
</dbReference>
<reference evidence="7" key="1">
    <citation type="submission" date="2018-03" db="EMBL/GenBank/DDBJ databases">
        <authorList>
            <person name="Guldener U."/>
        </authorList>
    </citation>
    <scope>NUCLEOTIDE SEQUENCE</scope>
</reference>
<proteinExistence type="predicted"/>
<dbReference type="Proteomes" id="UP001187682">
    <property type="component" value="Unassembled WGS sequence"/>
</dbReference>
<dbReference type="Pfam" id="PF00172">
    <property type="entry name" value="Zn_clus"/>
    <property type="match status" value="1"/>
</dbReference>
<keyword evidence="3" id="KW-0804">Transcription</keyword>
<comment type="caution">
    <text evidence="7">The sequence shown here is derived from an EMBL/GenBank/DDBJ whole genome shotgun (WGS) entry which is preliminary data.</text>
</comment>
<keyword evidence="8" id="KW-1185">Reference proteome</keyword>
<keyword evidence="1" id="KW-0805">Transcription regulation</keyword>
<protein>
    <recommendedName>
        <fullName evidence="6">Zn(2)-C6 fungal-type domain-containing protein</fullName>
    </recommendedName>
</protein>
<evidence type="ECO:0000313" key="7">
    <source>
        <dbReference type="EMBL" id="SPO01567.1"/>
    </source>
</evidence>
<dbReference type="GO" id="GO:0008270">
    <property type="term" value="F:zinc ion binding"/>
    <property type="evidence" value="ECO:0007669"/>
    <property type="project" value="InterPro"/>
</dbReference>
<dbReference type="GO" id="GO:0003677">
    <property type="term" value="F:DNA binding"/>
    <property type="evidence" value="ECO:0007669"/>
    <property type="project" value="UniProtKB-KW"/>
</dbReference>
<dbReference type="GO" id="GO:0000981">
    <property type="term" value="F:DNA-binding transcription factor activity, RNA polymerase II-specific"/>
    <property type="evidence" value="ECO:0007669"/>
    <property type="project" value="InterPro"/>
</dbReference>
<feature type="domain" description="Zn(2)-C6 fungal-type" evidence="6">
    <location>
        <begin position="11"/>
        <end position="40"/>
    </location>
</feature>
<evidence type="ECO:0000256" key="1">
    <source>
        <dbReference type="ARBA" id="ARBA00023015"/>
    </source>
</evidence>
<accession>A0AAE8MY61</accession>
<dbReference type="PANTHER" id="PTHR47424:SF3">
    <property type="entry name" value="REGULATORY PROTEIN GAL4"/>
    <property type="match status" value="1"/>
</dbReference>
<feature type="compositionally biased region" description="Low complexity" evidence="5">
    <location>
        <begin position="55"/>
        <end position="68"/>
    </location>
</feature>
<feature type="region of interest" description="Disordered" evidence="5">
    <location>
        <begin position="44"/>
        <end position="88"/>
    </location>
</feature>
<dbReference type="EMBL" id="ONZQ02000005">
    <property type="protein sequence ID" value="SPO01567.1"/>
    <property type="molecule type" value="Genomic_DNA"/>
</dbReference>
<dbReference type="CDD" id="cd00067">
    <property type="entry name" value="GAL4"/>
    <property type="match status" value="1"/>
</dbReference>
<sequence length="289" mass="32594">MDPSKWRISKACEVCRQRKLRCNGEDPCERCQLRSLTCVYREKARNRSRKRPQHPLAATSAPSSLSSLDDVRQGPATEPRGSGDSPSIHVHSVAATHRASPSCVLQLYYGPSSNFSMLHSIYYQIEGTRVAPEPGEDTEEVGPGLDLFSHRRLFFGDLADTKRLNTADNSAFFLDHARSKRYLERYLETYWHITPVPRKDELRERLDRLWDPPSILSFDSSENIVLAIAMAIGACTLDEESLAELLFQKAKQGAAKLDELVNVQAVQVPLMMISLLLLTCHKHPYIQDG</sequence>
<keyword evidence="4" id="KW-0539">Nucleus</keyword>
<evidence type="ECO:0000256" key="4">
    <source>
        <dbReference type="ARBA" id="ARBA00023242"/>
    </source>
</evidence>
<evidence type="ECO:0000256" key="3">
    <source>
        <dbReference type="ARBA" id="ARBA00023163"/>
    </source>
</evidence>
<gene>
    <name evidence="7" type="ORF">DNG_04240</name>
</gene>
<dbReference type="InterPro" id="IPR001138">
    <property type="entry name" value="Zn2Cys6_DnaBD"/>
</dbReference>
<evidence type="ECO:0000256" key="2">
    <source>
        <dbReference type="ARBA" id="ARBA00023125"/>
    </source>
</evidence>
<dbReference type="InterPro" id="IPR036864">
    <property type="entry name" value="Zn2-C6_fun-type_DNA-bd_sf"/>
</dbReference>
<dbReference type="PANTHER" id="PTHR47424">
    <property type="entry name" value="REGULATORY PROTEIN GAL4"/>
    <property type="match status" value="1"/>
</dbReference>
<keyword evidence="2" id="KW-0238">DNA-binding</keyword>
<dbReference type="PROSITE" id="PS00463">
    <property type="entry name" value="ZN2_CY6_FUNGAL_1"/>
    <property type="match status" value="1"/>
</dbReference>
<dbReference type="InterPro" id="IPR051127">
    <property type="entry name" value="Fungal_SecMet_Regulators"/>
</dbReference>
<name>A0AAE8MY61_9PEZI</name>
<evidence type="ECO:0000313" key="8">
    <source>
        <dbReference type="Proteomes" id="UP001187682"/>
    </source>
</evidence>
<evidence type="ECO:0000259" key="6">
    <source>
        <dbReference type="PROSITE" id="PS50048"/>
    </source>
</evidence>
<evidence type="ECO:0000256" key="5">
    <source>
        <dbReference type="SAM" id="MobiDB-lite"/>
    </source>
</evidence>
<dbReference type="Gene3D" id="4.10.240.10">
    <property type="entry name" value="Zn(2)-C6 fungal-type DNA-binding domain"/>
    <property type="match status" value="1"/>
</dbReference>
<dbReference type="SMART" id="SM00066">
    <property type="entry name" value="GAL4"/>
    <property type="match status" value="1"/>
</dbReference>
<dbReference type="PROSITE" id="PS50048">
    <property type="entry name" value="ZN2_CY6_FUNGAL_2"/>
    <property type="match status" value="1"/>
</dbReference>